<dbReference type="AlphaFoldDB" id="A0AAQ3R8L4"/>
<name>A0AAQ3R8L4_9PEZI</name>
<dbReference type="EMBL" id="CP138586">
    <property type="protein sequence ID" value="WPH01874.1"/>
    <property type="molecule type" value="Genomic_DNA"/>
</dbReference>
<feature type="region of interest" description="Disordered" evidence="1">
    <location>
        <begin position="129"/>
        <end position="255"/>
    </location>
</feature>
<gene>
    <name evidence="2" type="ORF">R9X50_00472800</name>
</gene>
<keyword evidence="3" id="KW-1185">Reference proteome</keyword>
<sequence length="373" mass="39927">MATTEEHNRLLDQLQLEVNRVLEHTGRLFAAVSAGGKGAAVAQAARLKQIIPISTSRFHDALDQLEDELQLANAVMRRDLAVFREHLDPDNPNSNGLETFTQLPQNGHDVSNQVSNTASDVQEVTMTDAPGTVDEPASAEEKAKIQSLEPIDTSMTESLKENANPTENPFTETNEQTKDPNDESSVPNSATADLDSLFNDAGSTAADPESNTPTTKNDPENEETKFPTTTANLNAPATTATGTAPLPKPNDTTKQTDAADFDFAAFSANLNNPNSSTSVDVSNQNDTDTDIAALLPGLQDYANTHPSSNPADANLNTGEVDFEALFGPTGDGEENEGGMPRDTTFHDIFSDFENADFSASGAGDENNFDFNFE</sequence>
<proteinExistence type="predicted"/>
<evidence type="ECO:0000313" key="2">
    <source>
        <dbReference type="EMBL" id="WPH01874.1"/>
    </source>
</evidence>
<feature type="compositionally biased region" description="Low complexity" evidence="1">
    <location>
        <begin position="227"/>
        <end position="245"/>
    </location>
</feature>
<protein>
    <submittedName>
        <fullName evidence="2">Uncharacterized protein</fullName>
    </submittedName>
</protein>
<reference evidence="2 3" key="1">
    <citation type="submission" date="2023-11" db="EMBL/GenBank/DDBJ databases">
        <title>An acidophilic fungus is an integral part of prey digestion in a carnivorous sundew plant.</title>
        <authorList>
            <person name="Tsai I.J."/>
        </authorList>
    </citation>
    <scope>NUCLEOTIDE SEQUENCE [LARGE SCALE GENOMIC DNA]</scope>
    <source>
        <strain evidence="2">169a</strain>
    </source>
</reference>
<dbReference type="Proteomes" id="UP001303373">
    <property type="component" value="Chromosome 7"/>
</dbReference>
<evidence type="ECO:0000313" key="3">
    <source>
        <dbReference type="Proteomes" id="UP001303373"/>
    </source>
</evidence>
<organism evidence="2 3">
    <name type="scientific">Acrodontium crateriforme</name>
    <dbReference type="NCBI Taxonomy" id="150365"/>
    <lineage>
        <taxon>Eukaryota</taxon>
        <taxon>Fungi</taxon>
        <taxon>Dikarya</taxon>
        <taxon>Ascomycota</taxon>
        <taxon>Pezizomycotina</taxon>
        <taxon>Dothideomycetes</taxon>
        <taxon>Dothideomycetidae</taxon>
        <taxon>Mycosphaerellales</taxon>
        <taxon>Teratosphaeriaceae</taxon>
        <taxon>Acrodontium</taxon>
    </lineage>
</organism>
<evidence type="ECO:0000256" key="1">
    <source>
        <dbReference type="SAM" id="MobiDB-lite"/>
    </source>
</evidence>
<accession>A0AAQ3R8L4</accession>
<feature type="compositionally biased region" description="Polar residues" evidence="1">
    <location>
        <begin position="153"/>
        <end position="174"/>
    </location>
</feature>